<dbReference type="GO" id="GO:0005524">
    <property type="term" value="F:ATP binding"/>
    <property type="evidence" value="ECO:0007669"/>
    <property type="project" value="UniProtKB-KW"/>
</dbReference>
<evidence type="ECO:0000259" key="17">
    <source>
        <dbReference type="Pfam" id="PF01326"/>
    </source>
</evidence>
<dbReference type="PANTHER" id="PTHR43030:SF1">
    <property type="entry name" value="PHOSPHOENOLPYRUVATE SYNTHASE"/>
    <property type="match status" value="1"/>
</dbReference>
<keyword evidence="8 15" id="KW-0479">Metal-binding</keyword>
<evidence type="ECO:0000313" key="19">
    <source>
        <dbReference type="EMBL" id="KIX84756.1"/>
    </source>
</evidence>
<keyword evidence="9 15" id="KW-0547">Nucleotide-binding</keyword>
<dbReference type="InterPro" id="IPR040442">
    <property type="entry name" value="Pyrv_kinase-like_dom_sf"/>
</dbReference>
<keyword evidence="11 15" id="KW-0067">ATP-binding</keyword>
<evidence type="ECO:0000256" key="11">
    <source>
        <dbReference type="ARBA" id="ARBA00022840"/>
    </source>
</evidence>
<evidence type="ECO:0000313" key="20">
    <source>
        <dbReference type="Proteomes" id="UP000030364"/>
    </source>
</evidence>
<dbReference type="Gene3D" id="3.20.20.60">
    <property type="entry name" value="Phosphoenolpyruvate-binding domains"/>
    <property type="match status" value="1"/>
</dbReference>
<dbReference type="InterPro" id="IPR013815">
    <property type="entry name" value="ATP_grasp_subdomain_1"/>
</dbReference>
<keyword evidence="12 15" id="KW-0460">Magnesium</keyword>
<dbReference type="InterPro" id="IPR000121">
    <property type="entry name" value="PEP_util_C"/>
</dbReference>
<evidence type="ECO:0000256" key="9">
    <source>
        <dbReference type="ARBA" id="ARBA00022741"/>
    </source>
</evidence>
<evidence type="ECO:0000256" key="4">
    <source>
        <dbReference type="ARBA" id="ARBA00007837"/>
    </source>
</evidence>
<dbReference type="STRING" id="276.THFILI_02270"/>
<gene>
    <name evidence="19" type="ORF">THFILI_02270</name>
</gene>
<feature type="domain" description="PEP-utilising enzyme mobile" evidence="16">
    <location>
        <begin position="381"/>
        <end position="452"/>
    </location>
</feature>
<comment type="caution">
    <text evidence="19">The sequence shown here is derived from an EMBL/GenBank/DDBJ whole genome shotgun (WGS) entry which is preliminary data.</text>
</comment>
<evidence type="ECO:0000259" key="18">
    <source>
        <dbReference type="Pfam" id="PF02896"/>
    </source>
</evidence>
<evidence type="ECO:0000256" key="1">
    <source>
        <dbReference type="ARBA" id="ARBA00001946"/>
    </source>
</evidence>
<comment type="similarity">
    <text evidence="4 15">Belongs to the PEP-utilizing enzyme family.</text>
</comment>
<dbReference type="SUPFAM" id="SSF56059">
    <property type="entry name" value="Glutathione synthetase ATP-binding domain-like"/>
    <property type="match status" value="1"/>
</dbReference>
<dbReference type="RefSeq" id="WP_045245972.1">
    <property type="nucleotide sequence ID" value="NZ_JPSL02000036.1"/>
</dbReference>
<dbReference type="GO" id="GO:0046872">
    <property type="term" value="F:metal ion binding"/>
    <property type="evidence" value="ECO:0007669"/>
    <property type="project" value="UniProtKB-KW"/>
</dbReference>
<dbReference type="GO" id="GO:0008986">
    <property type="term" value="F:pyruvate, water dikinase activity"/>
    <property type="evidence" value="ECO:0007669"/>
    <property type="project" value="UniProtKB-EC"/>
</dbReference>
<comment type="pathway">
    <text evidence="3 15">Carbohydrate biosynthesis; gluconeogenesis.</text>
</comment>
<dbReference type="PROSITE" id="PS00742">
    <property type="entry name" value="PEP_ENZYMES_2"/>
    <property type="match status" value="1"/>
</dbReference>
<dbReference type="NCBIfam" id="NF005057">
    <property type="entry name" value="PRK06464.1"/>
    <property type="match status" value="1"/>
</dbReference>
<dbReference type="Gene3D" id="3.50.30.10">
    <property type="entry name" value="Phosphohistidine domain"/>
    <property type="match status" value="1"/>
</dbReference>
<dbReference type="InterPro" id="IPR006319">
    <property type="entry name" value="PEP_synth"/>
</dbReference>
<dbReference type="Proteomes" id="UP000030364">
    <property type="component" value="Unassembled WGS sequence"/>
</dbReference>
<dbReference type="UniPathway" id="UPA00138"/>
<evidence type="ECO:0000256" key="5">
    <source>
        <dbReference type="ARBA" id="ARBA00011996"/>
    </source>
</evidence>
<evidence type="ECO:0000259" key="16">
    <source>
        <dbReference type="Pfam" id="PF00391"/>
    </source>
</evidence>
<dbReference type="PROSITE" id="PS00370">
    <property type="entry name" value="PEP_ENZYMES_PHOS_SITE"/>
    <property type="match status" value="1"/>
</dbReference>
<organism evidence="19 20">
    <name type="scientific">Thermus filiformis</name>
    <dbReference type="NCBI Taxonomy" id="276"/>
    <lineage>
        <taxon>Bacteria</taxon>
        <taxon>Thermotogati</taxon>
        <taxon>Deinococcota</taxon>
        <taxon>Deinococci</taxon>
        <taxon>Thermales</taxon>
        <taxon>Thermaceae</taxon>
        <taxon>Thermus</taxon>
    </lineage>
</organism>
<comment type="function">
    <text evidence="2 15">Catalyzes the phosphorylation of pyruvate to phosphoenolpyruvate.</text>
</comment>
<dbReference type="PIRSF" id="PIRSF000854">
    <property type="entry name" value="PEP_synthase"/>
    <property type="match status" value="1"/>
</dbReference>
<evidence type="ECO:0000256" key="14">
    <source>
        <dbReference type="ARBA" id="ARBA00047700"/>
    </source>
</evidence>
<dbReference type="SUPFAM" id="SSF52009">
    <property type="entry name" value="Phosphohistidine domain"/>
    <property type="match status" value="1"/>
</dbReference>
<dbReference type="Pfam" id="PF00391">
    <property type="entry name" value="PEP-utilizers"/>
    <property type="match status" value="1"/>
</dbReference>
<dbReference type="NCBIfam" id="TIGR01418">
    <property type="entry name" value="PEP_synth"/>
    <property type="match status" value="1"/>
</dbReference>
<dbReference type="GO" id="GO:0006094">
    <property type="term" value="P:gluconeogenesis"/>
    <property type="evidence" value="ECO:0007669"/>
    <property type="project" value="UniProtKB-UniPathway"/>
</dbReference>
<dbReference type="FunFam" id="3.30.1490.20:FF:000010">
    <property type="entry name" value="Phosphoenolpyruvate synthase"/>
    <property type="match status" value="1"/>
</dbReference>
<reference evidence="19 20" key="1">
    <citation type="journal article" date="2015" name="Genome Announc.">
        <title>Draft Genome Sequence of the Thermophile Thermus filiformis ATCC 43280, Producer of Carotenoid-(Di)glucoside-Branched Fatty Acid (Di)esters and Source of Hyperthermostable Enzymes of Biotechnological Interest.</title>
        <authorList>
            <person name="Mandelli F."/>
            <person name="Oliveira Ramires B."/>
            <person name="Couger M.B."/>
            <person name="Paixao D.A."/>
            <person name="Camilo C.M."/>
            <person name="Polikarpov I."/>
            <person name="Prade R."/>
            <person name="Riano-Pachon D.M."/>
            <person name="Squina F.M."/>
        </authorList>
    </citation>
    <scope>NUCLEOTIDE SEQUENCE [LARGE SCALE GENOMIC DNA]</scope>
    <source>
        <strain evidence="19 20">ATCC 43280</strain>
    </source>
</reference>
<evidence type="ECO:0000256" key="8">
    <source>
        <dbReference type="ARBA" id="ARBA00022723"/>
    </source>
</evidence>
<evidence type="ECO:0000256" key="12">
    <source>
        <dbReference type="ARBA" id="ARBA00022842"/>
    </source>
</evidence>
<dbReference type="InterPro" id="IPR002192">
    <property type="entry name" value="PPDK_AMP/ATP-bd"/>
</dbReference>
<keyword evidence="7 15" id="KW-0808">Transferase</keyword>
<comment type="cofactor">
    <cofactor evidence="1 15">
        <name>Mg(2+)</name>
        <dbReference type="ChEBI" id="CHEBI:18420"/>
    </cofactor>
</comment>
<feature type="domain" description="PEP-utilising enzyme C-terminal" evidence="18">
    <location>
        <begin position="474"/>
        <end position="785"/>
    </location>
</feature>
<dbReference type="Pfam" id="PF01326">
    <property type="entry name" value="PPDK_N"/>
    <property type="match status" value="1"/>
</dbReference>
<dbReference type="EMBL" id="JPSL02000036">
    <property type="protein sequence ID" value="KIX84756.1"/>
    <property type="molecule type" value="Genomic_DNA"/>
</dbReference>
<dbReference type="Gene3D" id="3.30.470.20">
    <property type="entry name" value="ATP-grasp fold, B domain"/>
    <property type="match status" value="1"/>
</dbReference>
<evidence type="ECO:0000256" key="7">
    <source>
        <dbReference type="ARBA" id="ARBA00022679"/>
    </source>
</evidence>
<evidence type="ECO:0000256" key="6">
    <source>
        <dbReference type="ARBA" id="ARBA00021623"/>
    </source>
</evidence>
<comment type="catalytic activity">
    <reaction evidence="14 15">
        <text>pyruvate + ATP + H2O = phosphoenolpyruvate + AMP + phosphate + 2 H(+)</text>
        <dbReference type="Rhea" id="RHEA:11364"/>
        <dbReference type="ChEBI" id="CHEBI:15361"/>
        <dbReference type="ChEBI" id="CHEBI:15377"/>
        <dbReference type="ChEBI" id="CHEBI:15378"/>
        <dbReference type="ChEBI" id="CHEBI:30616"/>
        <dbReference type="ChEBI" id="CHEBI:43474"/>
        <dbReference type="ChEBI" id="CHEBI:58702"/>
        <dbReference type="ChEBI" id="CHEBI:456215"/>
        <dbReference type="EC" id="2.7.9.2"/>
    </reaction>
</comment>
<keyword evidence="20" id="KW-1185">Reference proteome</keyword>
<dbReference type="InterPro" id="IPR018274">
    <property type="entry name" value="PEP_util_AS"/>
</dbReference>
<dbReference type="AlphaFoldDB" id="A0A0D6XBP7"/>
<dbReference type="InterPro" id="IPR008279">
    <property type="entry name" value="PEP-util_enz_mobile_dom"/>
</dbReference>
<evidence type="ECO:0000256" key="13">
    <source>
        <dbReference type="ARBA" id="ARBA00033470"/>
    </source>
</evidence>
<dbReference type="OrthoDB" id="9765468at2"/>
<evidence type="ECO:0000256" key="3">
    <source>
        <dbReference type="ARBA" id="ARBA00004742"/>
    </source>
</evidence>
<dbReference type="InterPro" id="IPR023151">
    <property type="entry name" value="PEP_util_CS"/>
</dbReference>
<dbReference type="SUPFAM" id="SSF51621">
    <property type="entry name" value="Phosphoenolpyruvate/pyruvate domain"/>
    <property type="match status" value="1"/>
</dbReference>
<keyword evidence="10 15" id="KW-0418">Kinase</keyword>
<dbReference type="InterPro" id="IPR036637">
    <property type="entry name" value="Phosphohistidine_dom_sf"/>
</dbReference>
<proteinExistence type="inferred from homology"/>
<dbReference type="PANTHER" id="PTHR43030">
    <property type="entry name" value="PHOSPHOENOLPYRUVATE SYNTHASE"/>
    <property type="match status" value="1"/>
</dbReference>
<evidence type="ECO:0000256" key="15">
    <source>
        <dbReference type="PIRNR" id="PIRNR000854"/>
    </source>
</evidence>
<dbReference type="InterPro" id="IPR015813">
    <property type="entry name" value="Pyrv/PenolPyrv_kinase-like_dom"/>
</dbReference>
<protein>
    <recommendedName>
        <fullName evidence="6 15">Phosphoenolpyruvate synthase</fullName>
        <shortName evidence="15">PEP synthase</shortName>
        <ecNumber evidence="5 15">2.7.9.2</ecNumber>
    </recommendedName>
    <alternativeName>
        <fullName evidence="13 15">Pyruvate, water dikinase</fullName>
    </alternativeName>
</protein>
<feature type="domain" description="Pyruvate phosphate dikinase AMP/ATP-binding" evidence="17">
    <location>
        <begin position="16"/>
        <end position="340"/>
    </location>
</feature>
<sequence length="789" mass="87544">MRYVRFFEEVGLEDLALVGGKNASLGEMIRALSPLGVRVPEGFAVTAEGYRAFLRENGLEEAIRQELKDLDPEDPKALQRKSRRLRNLFLKGVYPKELEEEIRAAYHALSERAGEADLPVAVRSSATLEDLPTASFAGQQESYLYVQGEEELLFYVRRAMASLFTARAISYRARLGFDHLKVALSVGVQRMVRADEGASGVVFTLDPDSGHRGVVYLTAIYGLGENIVQGRVGPDQYYVHKETRALVYKTLGPKELTLVYDRLDGRLKNRPTPPYLRGRFALSDPEVLRLADWALLIEKHYSEARGAETPMDIEWAKDGPTGELFIVQARPETVHSQKAPVLRVYRLQQKGEVLAEGLAVGEGVAVGRARVLRDPKEMDRFQPGEVLVTETTNPDWEPIMKKAAAIVTERGGRTSHAAIVAREIGVPAVVGAAGATRRVPEGEEVTVSCAEGEVGRVYRGALAFEVEEVSPEALPRTRTRILLNVGNPEEALKLGRLPVDGVGLARMEFIFASHVRVHPLALTRYEALPQEVRRQVDELTEGYSDKRAYFVDTLAQGIALIAAAFHPRPVLLRFSDFKTNEYARLVGGHLFEPKEENPMLGWRGASRYYHPDYKEGFLLEVAAVRKVREEMGLKNLHVMVPFCRTPEEGQKVLEVMAEGGLDRKEGLQVYVMAEIPSNVLEAEAFAELFDGFSIGSNDLTQLALGLDRDSERVAPLFDERRETVKALCALLIQKAHAKGRPVGICGQAPSDYPEFAAFLVREGIDSLSLNPDALLRTVRHVAQAEAQVD</sequence>
<dbReference type="Pfam" id="PF02896">
    <property type="entry name" value="PEP-utilizers_C"/>
    <property type="match status" value="1"/>
</dbReference>
<name>A0A0D6XBP7_THEFI</name>
<accession>A0A0D6XBP7</accession>
<dbReference type="EC" id="2.7.9.2" evidence="5 15"/>
<evidence type="ECO:0000256" key="2">
    <source>
        <dbReference type="ARBA" id="ARBA00002988"/>
    </source>
</evidence>
<dbReference type="Gene3D" id="3.30.1490.20">
    <property type="entry name" value="ATP-grasp fold, A domain"/>
    <property type="match status" value="1"/>
</dbReference>
<evidence type="ECO:0000256" key="10">
    <source>
        <dbReference type="ARBA" id="ARBA00022777"/>
    </source>
</evidence>